<protein>
    <submittedName>
        <fullName evidence="2">Ribonuclease activity regulator RraA</fullName>
    </submittedName>
</protein>
<accession>A0AAP2CQY0</accession>
<comment type="caution">
    <text evidence="2">The sequence shown here is derived from an EMBL/GenBank/DDBJ whole genome shotgun (WGS) entry which is preliminary data.</text>
</comment>
<feature type="binding site" evidence="1">
    <location>
        <begin position="102"/>
        <end position="105"/>
    </location>
    <ligand>
        <name>substrate</name>
    </ligand>
</feature>
<comment type="cofactor">
    <cofactor evidence="1">
        <name>Mg(2+)</name>
        <dbReference type="ChEBI" id="CHEBI:18420"/>
    </cofactor>
</comment>
<dbReference type="RefSeq" id="WP_327795095.1">
    <property type="nucleotide sequence ID" value="NZ_JADQAZ010000003.1"/>
</dbReference>
<dbReference type="PANTHER" id="PTHR33254:SF16">
    <property type="entry name" value="BLR3842 PROTEIN"/>
    <property type="match status" value="1"/>
</dbReference>
<feature type="binding site" evidence="1">
    <location>
        <position position="125"/>
    </location>
    <ligand>
        <name>Mg(2+)</name>
        <dbReference type="ChEBI" id="CHEBI:18420"/>
    </ligand>
</feature>
<feature type="binding site" evidence="1">
    <location>
        <position position="124"/>
    </location>
    <ligand>
        <name>Mg(2+)</name>
        <dbReference type="ChEBI" id="CHEBI:18420"/>
    </ligand>
</feature>
<dbReference type="Pfam" id="PF03737">
    <property type="entry name" value="RraA-like"/>
    <property type="match status" value="1"/>
</dbReference>
<reference evidence="2 3" key="1">
    <citation type="journal article" date="2021" name="Arch. Microbiol.">
        <title>Harenicola maris gen. nov., sp. nov. isolated from the Sea of Japan shallow sediments.</title>
        <authorList>
            <person name="Romanenko L.A."/>
            <person name="Kurilenko V.V."/>
            <person name="Chernysheva N.Y."/>
            <person name="Tekutyeva L.A."/>
            <person name="Velansky P.V."/>
            <person name="Svetashev V.I."/>
            <person name="Isaeva M.P."/>
        </authorList>
    </citation>
    <scope>NUCLEOTIDE SEQUENCE [LARGE SCALE GENOMIC DNA]</scope>
    <source>
        <strain evidence="2 3">KMM 3653</strain>
    </source>
</reference>
<evidence type="ECO:0000313" key="3">
    <source>
        <dbReference type="Proteomes" id="UP001315686"/>
    </source>
</evidence>
<dbReference type="EMBL" id="JADQAZ010000003">
    <property type="protein sequence ID" value="MBT0958879.1"/>
    <property type="molecule type" value="Genomic_DNA"/>
</dbReference>
<dbReference type="SUPFAM" id="SSF89562">
    <property type="entry name" value="RraA-like"/>
    <property type="match status" value="1"/>
</dbReference>
<gene>
    <name evidence="2" type="ORF">IV417_15930</name>
</gene>
<keyword evidence="3" id="KW-1185">Reference proteome</keyword>
<dbReference type="GO" id="GO:0046872">
    <property type="term" value="F:metal ion binding"/>
    <property type="evidence" value="ECO:0007669"/>
    <property type="project" value="UniProtKB-KW"/>
</dbReference>
<evidence type="ECO:0000313" key="2">
    <source>
        <dbReference type="EMBL" id="MBT0958879.1"/>
    </source>
</evidence>
<keyword evidence="1" id="KW-0460">Magnesium</keyword>
<sequence>MRDVAFDVLERLTRVSTATLTTALFRRGFRNVFIQGPQRMNPGPNMVGPAYTLRYIPAREDLDVLECFTDRENPQRKGVEECPEGAVFVIDARGDASAASAGGILVTRLQVRGCNGIVTDGGFRDSPEIAELEMPAYHARPSAPTNLTKHHAVALNEPVGCGGVAVFPGDIMVGDNEGVVCIPAHLAQEVAEEAVEMTVFEDFVLETVQGGASIFGLYPPTDPQTKEDFAAWRQSRNR</sequence>
<organism evidence="2 3">
    <name type="scientific">Harenicola maris</name>
    <dbReference type="NCBI Taxonomy" id="2841044"/>
    <lineage>
        <taxon>Bacteria</taxon>
        <taxon>Pseudomonadati</taxon>
        <taxon>Pseudomonadota</taxon>
        <taxon>Alphaproteobacteria</taxon>
        <taxon>Rhodobacterales</taxon>
        <taxon>Paracoccaceae</taxon>
        <taxon>Harenicola</taxon>
    </lineage>
</organism>
<dbReference type="AlphaFoldDB" id="A0AAP2CQY0"/>
<evidence type="ECO:0000256" key="1">
    <source>
        <dbReference type="PIRSR" id="PIRSR605493-1"/>
    </source>
</evidence>
<dbReference type="InterPro" id="IPR036704">
    <property type="entry name" value="RraA/RraA-like_sf"/>
</dbReference>
<dbReference type="CDD" id="cd16841">
    <property type="entry name" value="RraA_family"/>
    <property type="match status" value="1"/>
</dbReference>
<dbReference type="InterPro" id="IPR005493">
    <property type="entry name" value="RraA/RraA-like"/>
</dbReference>
<proteinExistence type="predicted"/>
<dbReference type="Proteomes" id="UP001315686">
    <property type="component" value="Unassembled WGS sequence"/>
</dbReference>
<dbReference type="Gene3D" id="3.50.30.40">
    <property type="entry name" value="Ribonuclease E inhibitor RraA/RraA-like"/>
    <property type="match status" value="1"/>
</dbReference>
<keyword evidence="1" id="KW-0479">Metal-binding</keyword>
<dbReference type="PANTHER" id="PTHR33254">
    <property type="entry name" value="4-HYDROXY-4-METHYL-2-OXOGLUTARATE ALDOLASE 3-RELATED"/>
    <property type="match status" value="1"/>
</dbReference>
<dbReference type="NCBIfam" id="NF006093">
    <property type="entry name" value="PRK08245.1"/>
    <property type="match status" value="1"/>
</dbReference>
<name>A0AAP2CQY0_9RHOB</name>